<dbReference type="HAMAP" id="MF_00284">
    <property type="entry name" value="Phe_tRNA_synth_beta2"/>
    <property type="match status" value="1"/>
</dbReference>
<comment type="catalytic activity">
    <reaction evidence="12">
        <text>tRNA(Phe) + L-phenylalanine + ATP = L-phenylalanyl-tRNA(Phe) + AMP + diphosphate + H(+)</text>
        <dbReference type="Rhea" id="RHEA:19413"/>
        <dbReference type="Rhea" id="RHEA-COMP:9668"/>
        <dbReference type="Rhea" id="RHEA-COMP:9699"/>
        <dbReference type="ChEBI" id="CHEBI:15378"/>
        <dbReference type="ChEBI" id="CHEBI:30616"/>
        <dbReference type="ChEBI" id="CHEBI:33019"/>
        <dbReference type="ChEBI" id="CHEBI:58095"/>
        <dbReference type="ChEBI" id="CHEBI:78442"/>
        <dbReference type="ChEBI" id="CHEBI:78531"/>
        <dbReference type="ChEBI" id="CHEBI:456215"/>
        <dbReference type="EC" id="6.1.1.20"/>
    </reaction>
</comment>
<dbReference type="AlphaFoldDB" id="A0A7C4BAX0"/>
<evidence type="ECO:0000256" key="3">
    <source>
        <dbReference type="ARBA" id="ARBA00007438"/>
    </source>
</evidence>
<gene>
    <name evidence="12" type="primary">pheT</name>
    <name evidence="14" type="ORF">ENV17_08070</name>
</gene>
<evidence type="ECO:0000256" key="7">
    <source>
        <dbReference type="ARBA" id="ARBA00022741"/>
    </source>
</evidence>
<dbReference type="GO" id="GO:0005524">
    <property type="term" value="F:ATP binding"/>
    <property type="evidence" value="ECO:0007669"/>
    <property type="project" value="UniProtKB-UniRule"/>
</dbReference>
<dbReference type="InterPro" id="IPR004531">
    <property type="entry name" value="Phe-tRNA-synth_IIc_bsu_arc_euk"/>
</dbReference>
<dbReference type="GO" id="GO:0009328">
    <property type="term" value="C:phenylalanine-tRNA ligase complex"/>
    <property type="evidence" value="ECO:0007669"/>
    <property type="project" value="TreeGrafter"/>
</dbReference>
<organism evidence="14">
    <name type="scientific">Thermofilum pendens</name>
    <dbReference type="NCBI Taxonomy" id="2269"/>
    <lineage>
        <taxon>Archaea</taxon>
        <taxon>Thermoproteota</taxon>
        <taxon>Thermoprotei</taxon>
        <taxon>Thermofilales</taxon>
        <taxon>Thermofilaceae</taxon>
        <taxon>Thermofilum</taxon>
    </lineage>
</organism>
<evidence type="ECO:0000256" key="10">
    <source>
        <dbReference type="ARBA" id="ARBA00022917"/>
    </source>
</evidence>
<evidence type="ECO:0000256" key="1">
    <source>
        <dbReference type="ARBA" id="ARBA00001946"/>
    </source>
</evidence>
<keyword evidence="10 12" id="KW-0648">Protein biosynthesis</keyword>
<dbReference type="InterPro" id="IPR005146">
    <property type="entry name" value="B3/B4_tRNA-bd"/>
</dbReference>
<keyword evidence="9 12" id="KW-0460">Magnesium</keyword>
<evidence type="ECO:0000256" key="8">
    <source>
        <dbReference type="ARBA" id="ARBA00022840"/>
    </source>
</evidence>
<evidence type="ECO:0000256" key="6">
    <source>
        <dbReference type="ARBA" id="ARBA00022723"/>
    </source>
</evidence>
<dbReference type="GO" id="GO:0000287">
    <property type="term" value="F:magnesium ion binding"/>
    <property type="evidence" value="ECO:0007669"/>
    <property type="project" value="InterPro"/>
</dbReference>
<name>A0A7C4BAX0_THEPE</name>
<dbReference type="PANTHER" id="PTHR10947:SF0">
    <property type="entry name" value="PHENYLALANINE--TRNA LIGASE BETA SUBUNIT"/>
    <property type="match status" value="1"/>
</dbReference>
<comment type="cofactor">
    <cofactor evidence="1 12">
        <name>Mg(2+)</name>
        <dbReference type="ChEBI" id="CHEBI:18420"/>
    </cofactor>
</comment>
<keyword evidence="7 12" id="KW-0547">Nucleotide-binding</keyword>
<dbReference type="PANTHER" id="PTHR10947">
    <property type="entry name" value="PHENYLALANYL-TRNA SYNTHETASE BETA CHAIN AND LEUCINE-RICH REPEAT-CONTAINING PROTEIN 47"/>
    <property type="match status" value="1"/>
</dbReference>
<feature type="binding site" evidence="12">
    <location>
        <position position="332"/>
    </location>
    <ligand>
        <name>Mg(2+)</name>
        <dbReference type="ChEBI" id="CHEBI:18420"/>
        <note>shared with alpha subunit</note>
    </ligand>
</feature>
<comment type="subcellular location">
    <subcellularLocation>
        <location evidence="2 12">Cytoplasm</location>
    </subcellularLocation>
</comment>
<dbReference type="InterPro" id="IPR041616">
    <property type="entry name" value="PheRS_beta_core"/>
</dbReference>
<protein>
    <recommendedName>
        <fullName evidence="12">Phenylalanine--tRNA ligase beta subunit</fullName>
        <ecNumber evidence="12">6.1.1.20</ecNumber>
    </recommendedName>
    <alternativeName>
        <fullName evidence="12">Phenylalanyl-tRNA synthetase beta subunit</fullName>
        <shortName evidence="12">PheRS</shortName>
    </alternativeName>
</protein>
<dbReference type="InterPro" id="IPR009061">
    <property type="entry name" value="DNA-bd_dom_put_sf"/>
</dbReference>
<evidence type="ECO:0000259" key="13">
    <source>
        <dbReference type="PROSITE" id="PS51483"/>
    </source>
</evidence>
<dbReference type="InterPro" id="IPR020825">
    <property type="entry name" value="Phe-tRNA_synthase-like_B3/B4"/>
</dbReference>
<dbReference type="GO" id="GO:0006432">
    <property type="term" value="P:phenylalanyl-tRNA aminoacylation"/>
    <property type="evidence" value="ECO:0007669"/>
    <property type="project" value="UniProtKB-UniRule"/>
</dbReference>
<dbReference type="Gene3D" id="3.30.930.10">
    <property type="entry name" value="Bira Bifunctional Protein, Domain 2"/>
    <property type="match status" value="1"/>
</dbReference>
<dbReference type="Pfam" id="PF17759">
    <property type="entry name" value="tRNA_synthFbeta"/>
    <property type="match status" value="1"/>
</dbReference>
<dbReference type="Gene3D" id="3.30.56.10">
    <property type="match status" value="2"/>
</dbReference>
<dbReference type="Gene3D" id="3.50.40.10">
    <property type="entry name" value="Phenylalanyl-trna Synthetase, Chain B, domain 3"/>
    <property type="match status" value="1"/>
</dbReference>
<dbReference type="SMART" id="SM00873">
    <property type="entry name" value="B3_4"/>
    <property type="match status" value="1"/>
</dbReference>
<feature type="domain" description="B5" evidence="13">
    <location>
        <begin position="272"/>
        <end position="348"/>
    </location>
</feature>
<evidence type="ECO:0000256" key="11">
    <source>
        <dbReference type="ARBA" id="ARBA00023146"/>
    </source>
</evidence>
<evidence type="ECO:0000256" key="5">
    <source>
        <dbReference type="ARBA" id="ARBA00022598"/>
    </source>
</evidence>
<dbReference type="GO" id="GO:0003723">
    <property type="term" value="F:RNA binding"/>
    <property type="evidence" value="ECO:0007669"/>
    <property type="project" value="InterPro"/>
</dbReference>
<dbReference type="Pfam" id="PF03484">
    <property type="entry name" value="B5"/>
    <property type="match status" value="1"/>
</dbReference>
<proteinExistence type="inferred from homology"/>
<keyword evidence="11 12" id="KW-0030">Aminoacyl-tRNA synthetase</keyword>
<keyword evidence="4 12" id="KW-0963">Cytoplasm</keyword>
<dbReference type="SMART" id="SM00874">
    <property type="entry name" value="B5"/>
    <property type="match status" value="1"/>
</dbReference>
<evidence type="ECO:0000256" key="9">
    <source>
        <dbReference type="ARBA" id="ARBA00022842"/>
    </source>
</evidence>
<dbReference type="GO" id="GO:0004826">
    <property type="term" value="F:phenylalanine-tRNA ligase activity"/>
    <property type="evidence" value="ECO:0007669"/>
    <property type="project" value="UniProtKB-UniRule"/>
</dbReference>
<comment type="similarity">
    <text evidence="3 12">Belongs to the phenylalanyl-tRNA synthetase beta subunit family. Type 2 subfamily.</text>
</comment>
<dbReference type="NCBIfam" id="TIGR00471">
    <property type="entry name" value="pheT_arch"/>
    <property type="match status" value="1"/>
</dbReference>
<feature type="binding site" evidence="12">
    <location>
        <position position="336"/>
    </location>
    <ligand>
        <name>Mg(2+)</name>
        <dbReference type="ChEBI" id="CHEBI:18420"/>
        <note>shared with alpha subunit</note>
    </ligand>
</feature>
<dbReference type="InterPro" id="IPR045060">
    <property type="entry name" value="Phe-tRNA-ligase_IIc_bsu"/>
</dbReference>
<feature type="binding site" evidence="12">
    <location>
        <position position="326"/>
    </location>
    <ligand>
        <name>Mg(2+)</name>
        <dbReference type="ChEBI" id="CHEBI:18420"/>
        <note>shared with alpha subunit</note>
    </ligand>
</feature>
<dbReference type="SUPFAM" id="SSF46955">
    <property type="entry name" value="Putative DNA-binding domain"/>
    <property type="match status" value="2"/>
</dbReference>
<evidence type="ECO:0000313" key="14">
    <source>
        <dbReference type="EMBL" id="HGI44322.1"/>
    </source>
</evidence>
<keyword evidence="5 12" id="KW-0436">Ligase</keyword>
<evidence type="ECO:0000256" key="4">
    <source>
        <dbReference type="ARBA" id="ARBA00022490"/>
    </source>
</evidence>
<evidence type="ECO:0000256" key="12">
    <source>
        <dbReference type="HAMAP-Rule" id="MF_00284"/>
    </source>
</evidence>
<dbReference type="EC" id="6.1.1.20" evidence="12"/>
<keyword evidence="8 12" id="KW-0067">ATP-binding</keyword>
<reference evidence="14" key="1">
    <citation type="journal article" date="2020" name="mSystems">
        <title>Genome- and Community-Level Interaction Insights into Carbon Utilization and Element Cycling Functions of Hydrothermarchaeota in Hydrothermal Sediment.</title>
        <authorList>
            <person name="Zhou Z."/>
            <person name="Liu Y."/>
            <person name="Xu W."/>
            <person name="Pan J."/>
            <person name="Luo Z.H."/>
            <person name="Li M."/>
        </authorList>
    </citation>
    <scope>NUCLEOTIDE SEQUENCE [LARGE SCALE GENOMIC DNA]</scope>
    <source>
        <strain evidence="14">SpSt-735</strain>
    </source>
</reference>
<dbReference type="EMBL" id="DTFI01000235">
    <property type="protein sequence ID" value="HGI44322.1"/>
    <property type="molecule type" value="Genomic_DNA"/>
</dbReference>
<sequence>MPVIEVLLWDLERLVGVDLSPSELETLLPRLKCEVESAEGERVTYEATHDRPDLYSAELLSVALKGLLGLERGLPRFKTGEPTGEARVEGPGYRPYAFFAVVEGLRLDDEAIRQLVQLQEKVHATFGRDRRKVSIGFYDLEGVEFPISYVAVDPKSVKFKPLGFTIEMTPEEVLRNHPKGVAYRHLVEGRGVVPLIVDAGGKVVSFPPVTNSEEFRVTEDTTRVLIDVTSTEPEAGRRVLSLVASAFAARGGTIRPVRLVYAGGGTEASPRTEPDSVLYDLSLTERLLGLRLSAEEVRELLLSMRMEAEPAREGVLEVKYPYYRLDILHPVDIAEEIAMAYGYERIEPEVLPPKHPGREHPLEVFSREVRSIMAEMGFTEVNNYMMTSKRVMFELMCLPEQPIIEVENPRHEAYHALRTWIIPQLLQVLASSKHAGYPQRIFEVGDVVIPDEAAETRSREERRLAFAIAGKGVTLTDGLAALKAFASQLSLSVSLRPLEHPSFIPGRAARILLCGEEAGIVGEVHPRVLISFELQVPVVAGELNLEAARRCYISWRRGSS</sequence>
<dbReference type="CDD" id="cd00769">
    <property type="entry name" value="PheRS_beta_core"/>
    <property type="match status" value="1"/>
</dbReference>
<dbReference type="InterPro" id="IPR005147">
    <property type="entry name" value="tRNA_synthase_B5-dom"/>
</dbReference>
<comment type="caution">
    <text evidence="14">The sequence shown here is derived from an EMBL/GenBank/DDBJ whole genome shotgun (WGS) entry which is preliminary data.</text>
</comment>
<dbReference type="InterPro" id="IPR045864">
    <property type="entry name" value="aa-tRNA-synth_II/BPL/LPL"/>
</dbReference>
<comment type="subunit">
    <text evidence="12">Tetramer of two alpha and two beta subunits.</text>
</comment>
<feature type="binding site" evidence="12">
    <location>
        <position position="335"/>
    </location>
    <ligand>
        <name>Mg(2+)</name>
        <dbReference type="ChEBI" id="CHEBI:18420"/>
        <note>shared with alpha subunit</note>
    </ligand>
</feature>
<keyword evidence="6 12" id="KW-0479">Metal-binding</keyword>
<accession>A0A7C4BAX0</accession>
<evidence type="ECO:0000256" key="2">
    <source>
        <dbReference type="ARBA" id="ARBA00004496"/>
    </source>
</evidence>
<dbReference type="SUPFAM" id="SSF55681">
    <property type="entry name" value="Class II aaRS and biotin synthetases"/>
    <property type="match status" value="1"/>
</dbReference>
<dbReference type="PROSITE" id="PS51483">
    <property type="entry name" value="B5"/>
    <property type="match status" value="1"/>
</dbReference>
<dbReference type="InterPro" id="IPR022918">
    <property type="entry name" value="Phe_tRNA_ligase_beta2_arc"/>
</dbReference>